<dbReference type="SUPFAM" id="SSF52540">
    <property type="entry name" value="P-loop containing nucleoside triphosphate hydrolases"/>
    <property type="match status" value="1"/>
</dbReference>
<evidence type="ECO:0000256" key="8">
    <source>
        <dbReference type="ARBA" id="ARBA00023210"/>
    </source>
</evidence>
<dbReference type="GO" id="GO:0046872">
    <property type="term" value="F:metal ion binding"/>
    <property type="evidence" value="ECO:0007669"/>
    <property type="project" value="UniProtKB-KW"/>
</dbReference>
<comment type="similarity">
    <text evidence="2 10">Belongs to the TRAFAC class TrmE-Era-EngA-EngB-Septin-like GTPase superfamily. EngB GTPase family.</text>
</comment>
<dbReference type="EMBL" id="QLMK01000007">
    <property type="protein sequence ID" value="RAK28143.1"/>
    <property type="molecule type" value="Genomic_DNA"/>
</dbReference>
<dbReference type="InterPro" id="IPR006073">
    <property type="entry name" value="GTP-bd"/>
</dbReference>
<evidence type="ECO:0000256" key="7">
    <source>
        <dbReference type="ARBA" id="ARBA00023134"/>
    </source>
</evidence>
<comment type="cofactor">
    <cofactor evidence="1">
        <name>Mg(2+)</name>
        <dbReference type="ChEBI" id="CHEBI:18420"/>
    </cofactor>
</comment>
<gene>
    <name evidence="10" type="primary">engB</name>
    <name evidence="12" type="ORF">C7374_10744</name>
</gene>
<dbReference type="NCBIfam" id="TIGR03598">
    <property type="entry name" value="GTPase_YsxC"/>
    <property type="match status" value="1"/>
</dbReference>
<dbReference type="InterPro" id="IPR027417">
    <property type="entry name" value="P-loop_NTPase"/>
</dbReference>
<evidence type="ECO:0000313" key="12">
    <source>
        <dbReference type="EMBL" id="RAK28143.1"/>
    </source>
</evidence>
<keyword evidence="6" id="KW-0460">Magnesium</keyword>
<name>A0A364JUL8_9HYPH</name>
<keyword evidence="9 10" id="KW-0131">Cell cycle</keyword>
<evidence type="ECO:0000256" key="2">
    <source>
        <dbReference type="ARBA" id="ARBA00009638"/>
    </source>
</evidence>
<protein>
    <recommendedName>
        <fullName evidence="10">Probable GTP-binding protein EngB</fullName>
    </recommendedName>
</protein>
<accession>A0A364JUL8</accession>
<evidence type="ECO:0000256" key="4">
    <source>
        <dbReference type="ARBA" id="ARBA00022723"/>
    </source>
</evidence>
<evidence type="ECO:0000313" key="13">
    <source>
        <dbReference type="Proteomes" id="UP000249453"/>
    </source>
</evidence>
<evidence type="ECO:0000256" key="5">
    <source>
        <dbReference type="ARBA" id="ARBA00022741"/>
    </source>
</evidence>
<keyword evidence="7 10" id="KW-0342">GTP-binding</keyword>
<evidence type="ECO:0000256" key="9">
    <source>
        <dbReference type="ARBA" id="ARBA00023306"/>
    </source>
</evidence>
<evidence type="ECO:0000259" key="11">
    <source>
        <dbReference type="PROSITE" id="PS51706"/>
    </source>
</evidence>
<keyword evidence="13" id="KW-1185">Reference proteome</keyword>
<keyword evidence="4" id="KW-0479">Metal-binding</keyword>
<keyword evidence="5 10" id="KW-0547">Nucleotide-binding</keyword>
<dbReference type="GO" id="GO:0005525">
    <property type="term" value="F:GTP binding"/>
    <property type="evidence" value="ECO:0007669"/>
    <property type="project" value="UniProtKB-UniRule"/>
</dbReference>
<dbReference type="Gene3D" id="3.40.50.300">
    <property type="entry name" value="P-loop containing nucleotide triphosphate hydrolases"/>
    <property type="match status" value="1"/>
</dbReference>
<comment type="function">
    <text evidence="10">Necessary for normal cell division and for the maintenance of normal septation.</text>
</comment>
<evidence type="ECO:0000256" key="1">
    <source>
        <dbReference type="ARBA" id="ARBA00001946"/>
    </source>
</evidence>
<comment type="caution">
    <text evidence="12">The sequence shown here is derived from an EMBL/GenBank/DDBJ whole genome shotgun (WGS) entry which is preliminary data.</text>
</comment>
<evidence type="ECO:0000256" key="6">
    <source>
        <dbReference type="ARBA" id="ARBA00022842"/>
    </source>
</evidence>
<dbReference type="Pfam" id="PF01926">
    <property type="entry name" value="MMR_HSR1"/>
    <property type="match status" value="1"/>
</dbReference>
<dbReference type="GO" id="GO:0000917">
    <property type="term" value="P:division septum assembly"/>
    <property type="evidence" value="ECO:0007669"/>
    <property type="project" value="UniProtKB-KW"/>
</dbReference>
<dbReference type="Proteomes" id="UP000249453">
    <property type="component" value="Unassembled WGS sequence"/>
</dbReference>
<dbReference type="PROSITE" id="PS51706">
    <property type="entry name" value="G_ENGB"/>
    <property type="match status" value="1"/>
</dbReference>
<proteinExistence type="inferred from homology"/>
<dbReference type="PANTHER" id="PTHR11649">
    <property type="entry name" value="MSS1/TRME-RELATED GTP-BINDING PROTEIN"/>
    <property type="match status" value="1"/>
</dbReference>
<dbReference type="InterPro" id="IPR019987">
    <property type="entry name" value="GTP-bd_ribosome_bio_YsxC"/>
</dbReference>
<dbReference type="CDD" id="cd01876">
    <property type="entry name" value="YihA_EngB"/>
    <property type="match status" value="1"/>
</dbReference>
<dbReference type="PANTHER" id="PTHR11649:SF13">
    <property type="entry name" value="ENGB-TYPE G DOMAIN-CONTAINING PROTEIN"/>
    <property type="match status" value="1"/>
</dbReference>
<reference evidence="12 13" key="1">
    <citation type="submission" date="2018-06" db="EMBL/GenBank/DDBJ databases">
        <title>Genomic Encyclopedia of Type Strains, Phase IV (KMG-IV): sequencing the most valuable type-strain genomes for metagenomic binning, comparative biology and taxonomic classification.</title>
        <authorList>
            <person name="Goeker M."/>
        </authorList>
    </citation>
    <scope>NUCLEOTIDE SEQUENCE [LARGE SCALE GENOMIC DNA]</scope>
    <source>
        <strain evidence="12 13">DSM 26720</strain>
    </source>
</reference>
<keyword evidence="8 10" id="KW-0717">Septation</keyword>
<dbReference type="GO" id="GO:0005829">
    <property type="term" value="C:cytosol"/>
    <property type="evidence" value="ECO:0007669"/>
    <property type="project" value="TreeGrafter"/>
</dbReference>
<evidence type="ECO:0000256" key="3">
    <source>
        <dbReference type="ARBA" id="ARBA00022618"/>
    </source>
</evidence>
<dbReference type="InterPro" id="IPR030393">
    <property type="entry name" value="G_ENGB_dom"/>
</dbReference>
<evidence type="ECO:0000256" key="10">
    <source>
        <dbReference type="HAMAP-Rule" id="MF_00321"/>
    </source>
</evidence>
<dbReference type="AlphaFoldDB" id="A0A364JUL8"/>
<organism evidence="12 13">
    <name type="scientific">Falsochrobactrum ovis</name>
    <dbReference type="NCBI Taxonomy" id="1293442"/>
    <lineage>
        <taxon>Bacteria</taxon>
        <taxon>Pseudomonadati</taxon>
        <taxon>Pseudomonadota</taxon>
        <taxon>Alphaproteobacteria</taxon>
        <taxon>Hyphomicrobiales</taxon>
        <taxon>Brucellaceae</taxon>
        <taxon>Falsochrobactrum</taxon>
    </lineage>
</organism>
<feature type="domain" description="EngB-type G" evidence="11">
    <location>
        <begin position="42"/>
        <end position="226"/>
    </location>
</feature>
<keyword evidence="3 10" id="KW-0132">Cell division</keyword>
<sequence length="226" mass="24738">MSEQDKQKAAQAALMEEGRLLFTKSWVFIRGVPSMKFLPPEGPSEIAFAGRSNVGKSSLINALVNKKGLARTSNTPGRTQELNYFVPDGYSGENGDLPPLALVDMPGYGFAEAPKSQVDAWTRLVFDYLRGRTTLKRVYVLIDSRHGIKKNDAEVLDLLDKAAVSYQIVLTKIDKIKAAGVPKLMDDTMKLIAKRPAAFPQLISTSSEKGRGIDELRAAIALVAKE</sequence>
<dbReference type="HAMAP" id="MF_00321">
    <property type="entry name" value="GTPase_EngB"/>
    <property type="match status" value="1"/>
</dbReference>